<dbReference type="SUPFAM" id="SSF52540">
    <property type="entry name" value="P-loop containing nucleoside triphosphate hydrolases"/>
    <property type="match status" value="1"/>
</dbReference>
<name>A0A9J2QB08_ASCLU</name>
<dbReference type="InterPro" id="IPR027417">
    <property type="entry name" value="P-loop_NTPase"/>
</dbReference>
<dbReference type="GO" id="GO:0003723">
    <property type="term" value="F:RNA binding"/>
    <property type="evidence" value="ECO:0007669"/>
    <property type="project" value="TreeGrafter"/>
</dbReference>
<evidence type="ECO:0000313" key="2">
    <source>
        <dbReference type="WBParaSite" id="ALUE_0001869401-mRNA-1"/>
    </source>
</evidence>
<dbReference type="Gene3D" id="3.40.50.300">
    <property type="entry name" value="P-loop containing nucleotide triphosphate hydrolases"/>
    <property type="match status" value="1"/>
</dbReference>
<dbReference type="WBParaSite" id="ALUE_0001869401-mRNA-1">
    <property type="protein sequence ID" value="ALUE_0001869401-mRNA-1"/>
    <property type="gene ID" value="ALUE_0001869401"/>
</dbReference>
<dbReference type="CDD" id="cd17917">
    <property type="entry name" value="DEXHc_RHA-like"/>
    <property type="match status" value="1"/>
</dbReference>
<dbReference type="PANTHER" id="PTHR18934">
    <property type="entry name" value="ATP-DEPENDENT RNA HELICASE"/>
    <property type="match status" value="1"/>
</dbReference>
<accession>A0A9J2QB08</accession>
<keyword evidence="1" id="KW-1185">Reference proteome</keyword>
<dbReference type="Proteomes" id="UP000036681">
    <property type="component" value="Unplaced"/>
</dbReference>
<organism evidence="1 2">
    <name type="scientific">Ascaris lumbricoides</name>
    <name type="common">Giant roundworm</name>
    <dbReference type="NCBI Taxonomy" id="6252"/>
    <lineage>
        <taxon>Eukaryota</taxon>
        <taxon>Metazoa</taxon>
        <taxon>Ecdysozoa</taxon>
        <taxon>Nematoda</taxon>
        <taxon>Chromadorea</taxon>
        <taxon>Rhabditida</taxon>
        <taxon>Spirurina</taxon>
        <taxon>Ascaridomorpha</taxon>
        <taxon>Ascaridoidea</taxon>
        <taxon>Ascarididae</taxon>
        <taxon>Ascaris</taxon>
    </lineage>
</organism>
<evidence type="ECO:0000313" key="1">
    <source>
        <dbReference type="Proteomes" id="UP000036681"/>
    </source>
</evidence>
<sequence length="400" mass="44240">LKETDGANEDLVRCVFNFLYGCCVFPNDERRVLEVLSHLVHMQVASDVDPRRVLRKGSAAFCRLYRLFSDGLFAAKVPQFILKEASAEGRSLRIICTQPRRLPAIAVADRVAKERNERLGATVGYHIRLEQKTSSQTALTYCTSGVLLRMLTIDDVILMSATMEGNLDTFMRYFVDVDVAHVDIQEMKYNSEYPKSLKPATIQFLQSTGEEYTGCIRCRFYQSRFPQVDEFRCDAVGEEGPSQRDHTSRFATSPELISVRTAPNLGSLTSSRMTHQAVISNGVTSFERCFPPSAGDLTTACTATLASSASTSALHSHGLSGAPTPYDEYEKLAQTLADTNWNEMRVALASAIRRRGLSLLRNVAAESCESDSDIGSQSLISVLSHPPYCVFVTAAAYTHL</sequence>
<dbReference type="AlphaFoldDB" id="A0A9J2QB08"/>
<protein>
    <submittedName>
        <fullName evidence="2">MyTH4 domain-containing protein</fullName>
    </submittedName>
</protein>
<dbReference type="PANTHER" id="PTHR18934:SF213">
    <property type="entry name" value="3'-5' RNA HELICASE YTHDC2"/>
    <property type="match status" value="1"/>
</dbReference>
<proteinExistence type="predicted"/>
<dbReference type="GO" id="GO:0004386">
    <property type="term" value="F:helicase activity"/>
    <property type="evidence" value="ECO:0007669"/>
    <property type="project" value="TreeGrafter"/>
</dbReference>
<reference evidence="2" key="1">
    <citation type="submission" date="2023-03" db="UniProtKB">
        <authorList>
            <consortium name="WormBaseParasite"/>
        </authorList>
    </citation>
    <scope>IDENTIFICATION</scope>
</reference>